<organism evidence="1">
    <name type="scientific">Sesamum radiatum</name>
    <name type="common">Black benniseed</name>
    <dbReference type="NCBI Taxonomy" id="300843"/>
    <lineage>
        <taxon>Eukaryota</taxon>
        <taxon>Viridiplantae</taxon>
        <taxon>Streptophyta</taxon>
        <taxon>Embryophyta</taxon>
        <taxon>Tracheophyta</taxon>
        <taxon>Spermatophyta</taxon>
        <taxon>Magnoliopsida</taxon>
        <taxon>eudicotyledons</taxon>
        <taxon>Gunneridae</taxon>
        <taxon>Pentapetalae</taxon>
        <taxon>asterids</taxon>
        <taxon>lamiids</taxon>
        <taxon>Lamiales</taxon>
        <taxon>Pedaliaceae</taxon>
        <taxon>Sesamum</taxon>
    </lineage>
</organism>
<proteinExistence type="predicted"/>
<dbReference type="AlphaFoldDB" id="A0AAW2UC86"/>
<comment type="caution">
    <text evidence="1">The sequence shown here is derived from an EMBL/GenBank/DDBJ whole genome shotgun (WGS) entry which is preliminary data.</text>
</comment>
<evidence type="ECO:0008006" key="2">
    <source>
        <dbReference type="Google" id="ProtNLM"/>
    </source>
</evidence>
<reference evidence="1" key="1">
    <citation type="submission" date="2020-06" db="EMBL/GenBank/DDBJ databases">
        <authorList>
            <person name="Li T."/>
            <person name="Hu X."/>
            <person name="Zhang T."/>
            <person name="Song X."/>
            <person name="Zhang H."/>
            <person name="Dai N."/>
            <person name="Sheng W."/>
            <person name="Hou X."/>
            <person name="Wei L."/>
        </authorList>
    </citation>
    <scope>NUCLEOTIDE SEQUENCE</scope>
    <source>
        <strain evidence="1">G02</strain>
        <tissue evidence="1">Leaf</tissue>
    </source>
</reference>
<dbReference type="PANTHER" id="PTHR47592:SF27">
    <property type="entry name" value="OS08G0421700 PROTEIN"/>
    <property type="match status" value="1"/>
</dbReference>
<accession>A0AAW2UC86</accession>
<dbReference type="EMBL" id="JACGWJ010000006">
    <property type="protein sequence ID" value="KAL0413201.1"/>
    <property type="molecule type" value="Genomic_DNA"/>
</dbReference>
<dbReference type="PANTHER" id="PTHR47592">
    <property type="entry name" value="PBF68 PROTEIN"/>
    <property type="match status" value="1"/>
</dbReference>
<evidence type="ECO:0000313" key="1">
    <source>
        <dbReference type="EMBL" id="KAL0413201.1"/>
    </source>
</evidence>
<reference evidence="1" key="2">
    <citation type="journal article" date="2024" name="Plant">
        <title>Genomic evolution and insights into agronomic trait innovations of Sesamum species.</title>
        <authorList>
            <person name="Miao H."/>
            <person name="Wang L."/>
            <person name="Qu L."/>
            <person name="Liu H."/>
            <person name="Sun Y."/>
            <person name="Le M."/>
            <person name="Wang Q."/>
            <person name="Wei S."/>
            <person name="Zheng Y."/>
            <person name="Lin W."/>
            <person name="Duan Y."/>
            <person name="Cao H."/>
            <person name="Xiong S."/>
            <person name="Wang X."/>
            <person name="Wei L."/>
            <person name="Li C."/>
            <person name="Ma Q."/>
            <person name="Ju M."/>
            <person name="Zhao R."/>
            <person name="Li G."/>
            <person name="Mu C."/>
            <person name="Tian Q."/>
            <person name="Mei H."/>
            <person name="Zhang T."/>
            <person name="Gao T."/>
            <person name="Zhang H."/>
        </authorList>
    </citation>
    <scope>NUCLEOTIDE SEQUENCE</scope>
    <source>
        <strain evidence="1">G02</strain>
    </source>
</reference>
<name>A0AAW2UC86_SESRA</name>
<sequence length="204" mass="23565">MDAWVHGDFLCRNYILNGLSDTLYNVYSSAKTAKALWESLEKKYKTKDAGLKKFIVESFGIQNATTTVEGFQNYLKHKRKEMGLEDLIVRLRIEEDNRLSEMKSGRLQIEAKANLMEQMELLVTKESALIISRKRERLKRSKEIATIVANPIIWPRIADFLRKIKRMFQRSGGTQDDLGKGAHFDRCVARSRHSKELSVWIAVS</sequence>
<dbReference type="Pfam" id="PF14223">
    <property type="entry name" value="Retrotran_gag_2"/>
    <property type="match status" value="1"/>
</dbReference>
<protein>
    <recommendedName>
        <fullName evidence="2">Zinc finger, CCHC-type</fullName>
    </recommendedName>
</protein>
<gene>
    <name evidence="1" type="ORF">Sradi_1521800</name>
</gene>